<gene>
    <name evidence="1" type="ORF">DPEC_G00350510</name>
</gene>
<organism evidence="1 2">
    <name type="scientific">Dallia pectoralis</name>
    <name type="common">Alaska blackfish</name>
    <dbReference type="NCBI Taxonomy" id="75939"/>
    <lineage>
        <taxon>Eukaryota</taxon>
        <taxon>Metazoa</taxon>
        <taxon>Chordata</taxon>
        <taxon>Craniata</taxon>
        <taxon>Vertebrata</taxon>
        <taxon>Euteleostomi</taxon>
        <taxon>Actinopterygii</taxon>
        <taxon>Neopterygii</taxon>
        <taxon>Teleostei</taxon>
        <taxon>Protacanthopterygii</taxon>
        <taxon>Esociformes</taxon>
        <taxon>Umbridae</taxon>
        <taxon>Dallia</taxon>
    </lineage>
</organism>
<accession>A0ACC2F1R2</accession>
<dbReference type="Proteomes" id="UP001157502">
    <property type="component" value="Chromosome 36"/>
</dbReference>
<comment type="caution">
    <text evidence="1">The sequence shown here is derived from an EMBL/GenBank/DDBJ whole genome shotgun (WGS) entry which is preliminary data.</text>
</comment>
<protein>
    <submittedName>
        <fullName evidence="1">Uncharacterized protein</fullName>
    </submittedName>
</protein>
<evidence type="ECO:0000313" key="2">
    <source>
        <dbReference type="Proteomes" id="UP001157502"/>
    </source>
</evidence>
<sequence length="78" mass="8209">MREGRGGEMQIRVATCNMAEFISILPALPSSPLGRRRQRGGLEGNGVGERGGGGYLGICITSSEEGESERGGVEKETI</sequence>
<reference evidence="1" key="1">
    <citation type="submission" date="2021-05" db="EMBL/GenBank/DDBJ databases">
        <authorList>
            <person name="Pan Q."/>
            <person name="Jouanno E."/>
            <person name="Zahm M."/>
            <person name="Klopp C."/>
            <person name="Cabau C."/>
            <person name="Louis A."/>
            <person name="Berthelot C."/>
            <person name="Parey E."/>
            <person name="Roest Crollius H."/>
            <person name="Montfort J."/>
            <person name="Robinson-Rechavi M."/>
            <person name="Bouchez O."/>
            <person name="Lampietro C."/>
            <person name="Lopez Roques C."/>
            <person name="Donnadieu C."/>
            <person name="Postlethwait J."/>
            <person name="Bobe J."/>
            <person name="Dillon D."/>
            <person name="Chandos A."/>
            <person name="von Hippel F."/>
            <person name="Guiguen Y."/>
        </authorList>
    </citation>
    <scope>NUCLEOTIDE SEQUENCE</scope>
    <source>
        <strain evidence="1">YG-Jan2019</strain>
    </source>
</reference>
<keyword evidence="2" id="KW-1185">Reference proteome</keyword>
<proteinExistence type="predicted"/>
<dbReference type="EMBL" id="CM055763">
    <property type="protein sequence ID" value="KAJ7985287.1"/>
    <property type="molecule type" value="Genomic_DNA"/>
</dbReference>
<name>A0ACC2F1R2_DALPE</name>
<evidence type="ECO:0000313" key="1">
    <source>
        <dbReference type="EMBL" id="KAJ7985287.1"/>
    </source>
</evidence>